<gene>
    <name evidence="1" type="ORF">MBORA_08820</name>
</gene>
<dbReference type="OrthoDB" id="82173at2157"/>
<sequence length="197" mass="23326">MKYSAGIKNISFWLLESKLTAEYILDGLSKEEILDLSLNENLYQVESQYKVKDIPNRLFTRLKDFSEESLTYFINCDVNSSKLFVIISILRNDKLFFEFVHEVFREHILLGNYALKQSDFDIFFMNKSNQSKIIGNWTEETVNRVQRQYRFLLKEAGLIEKDDNEYKIIIPFIDYRLKDLMIKENLTPYLNAITGEG</sequence>
<name>A0A166B7P2_METOA</name>
<dbReference type="PATRIC" id="fig|66851.6.peg.972"/>
<organism evidence="1 2">
    <name type="scientific">Methanobrevibacter oralis</name>
    <dbReference type="NCBI Taxonomy" id="66851"/>
    <lineage>
        <taxon>Archaea</taxon>
        <taxon>Methanobacteriati</taxon>
        <taxon>Methanobacteriota</taxon>
        <taxon>Methanomada group</taxon>
        <taxon>Methanobacteria</taxon>
        <taxon>Methanobacteriales</taxon>
        <taxon>Methanobacteriaceae</taxon>
        <taxon>Methanobrevibacter</taxon>
    </lineage>
</organism>
<dbReference type="Proteomes" id="UP000077428">
    <property type="component" value="Unassembled WGS sequence"/>
</dbReference>
<dbReference type="STRING" id="66851.MBORA_08820"/>
<reference evidence="2" key="1">
    <citation type="journal article" date="2016" name="Genome Announc.">
        <title>Draft Genome Sequences of Methanobrevibacter curvatus DSM11111, Methanobrevibacter cuticularis DSM11139, Methanobrevibacter filiformis DSM11501, and Methanobrevibacter oralis DSM7256.</title>
        <authorList>
            <person name="Poehlein A."/>
            <person name="Seedorf H."/>
        </authorList>
    </citation>
    <scope>NUCLEOTIDE SEQUENCE [LARGE SCALE GENOMIC DNA]</scope>
    <source>
        <strain evidence="2">DSM 7256 / JCM 30027 / ZR</strain>
    </source>
</reference>
<dbReference type="AlphaFoldDB" id="A0A166B7P2"/>
<proteinExistence type="predicted"/>
<dbReference type="Gene3D" id="1.10.3540.10">
    <property type="entry name" value="uncharacterized protein from magnetospirillum magneticum domain"/>
    <property type="match status" value="1"/>
</dbReference>
<dbReference type="EMBL" id="LWMU01000059">
    <property type="protein sequence ID" value="KZX12981.1"/>
    <property type="molecule type" value="Genomic_DNA"/>
</dbReference>
<dbReference type="InterPro" id="IPR014948">
    <property type="entry name" value="BrxA"/>
</dbReference>
<dbReference type="Pfam" id="PF08849">
    <property type="entry name" value="BrxA"/>
    <property type="match status" value="1"/>
</dbReference>
<keyword evidence="2" id="KW-1185">Reference proteome</keyword>
<evidence type="ECO:0008006" key="3">
    <source>
        <dbReference type="Google" id="ProtNLM"/>
    </source>
</evidence>
<accession>A0A166B7P2</accession>
<dbReference type="RefSeq" id="WP_042694048.1">
    <property type="nucleotide sequence ID" value="NZ_CABMAB010000031.1"/>
</dbReference>
<evidence type="ECO:0000313" key="1">
    <source>
        <dbReference type="EMBL" id="KZX12981.1"/>
    </source>
</evidence>
<evidence type="ECO:0000313" key="2">
    <source>
        <dbReference type="Proteomes" id="UP000077428"/>
    </source>
</evidence>
<protein>
    <recommendedName>
        <fullName evidence="3">Inner membrane protein</fullName>
    </recommendedName>
</protein>
<comment type="caution">
    <text evidence="1">The sequence shown here is derived from an EMBL/GenBank/DDBJ whole genome shotgun (WGS) entry which is preliminary data.</text>
</comment>
<dbReference type="InterPro" id="IPR023137">
    <property type="entry name" value="BrxA_sf"/>
</dbReference>